<dbReference type="Pfam" id="PF02782">
    <property type="entry name" value="FGGY_C"/>
    <property type="match status" value="1"/>
</dbReference>
<evidence type="ECO:0000313" key="15">
    <source>
        <dbReference type="EMBL" id="PXF48880.1"/>
    </source>
</evidence>
<dbReference type="InterPro" id="IPR005999">
    <property type="entry name" value="Glycerol_kin"/>
</dbReference>
<dbReference type="GO" id="GO:0019563">
    <property type="term" value="P:glycerol catabolic process"/>
    <property type="evidence" value="ECO:0007669"/>
    <property type="project" value="UniProtKB-UniPathway"/>
</dbReference>
<dbReference type="PROSITE" id="PS00933">
    <property type="entry name" value="FGGY_KINASES_1"/>
    <property type="match status" value="1"/>
</dbReference>
<dbReference type="EMBL" id="NBIV01000011">
    <property type="protein sequence ID" value="PXF48880.1"/>
    <property type="molecule type" value="Genomic_DNA"/>
</dbReference>
<name>A0A2V3J672_9FLOR</name>
<dbReference type="PIRSF" id="PIRSF000538">
    <property type="entry name" value="GlpK"/>
    <property type="match status" value="1"/>
</dbReference>
<comment type="catalytic activity">
    <reaction evidence="10">
        <text>glycerol + ATP = sn-glycerol 3-phosphate + ADP + H(+)</text>
        <dbReference type="Rhea" id="RHEA:21644"/>
        <dbReference type="ChEBI" id="CHEBI:15378"/>
        <dbReference type="ChEBI" id="CHEBI:17754"/>
        <dbReference type="ChEBI" id="CHEBI:30616"/>
        <dbReference type="ChEBI" id="CHEBI:57597"/>
        <dbReference type="ChEBI" id="CHEBI:456216"/>
        <dbReference type="EC" id="2.7.1.30"/>
    </reaction>
</comment>
<organism evidence="15 16">
    <name type="scientific">Gracilariopsis chorda</name>
    <dbReference type="NCBI Taxonomy" id="448386"/>
    <lineage>
        <taxon>Eukaryota</taxon>
        <taxon>Rhodophyta</taxon>
        <taxon>Florideophyceae</taxon>
        <taxon>Rhodymeniophycidae</taxon>
        <taxon>Gracilariales</taxon>
        <taxon>Gracilariaceae</taxon>
        <taxon>Gracilariopsis</taxon>
    </lineage>
</organism>
<dbReference type="GO" id="GO:0005524">
    <property type="term" value="F:ATP binding"/>
    <property type="evidence" value="ECO:0007669"/>
    <property type="project" value="UniProtKB-KW"/>
</dbReference>
<dbReference type="NCBIfam" id="NF000756">
    <property type="entry name" value="PRK00047.1"/>
    <property type="match status" value="1"/>
</dbReference>
<keyword evidence="6 11" id="KW-0418">Kinase</keyword>
<dbReference type="Proteomes" id="UP000247409">
    <property type="component" value="Unassembled WGS sequence"/>
</dbReference>
<dbReference type="STRING" id="448386.A0A2V3J672"/>
<keyword evidence="16" id="KW-1185">Reference proteome</keyword>
<comment type="caution">
    <text evidence="15">The sequence shown here is derived from an EMBL/GenBank/DDBJ whole genome shotgun (WGS) entry which is preliminary data.</text>
</comment>
<keyword evidence="4 11" id="KW-0808">Transferase</keyword>
<evidence type="ECO:0000256" key="6">
    <source>
        <dbReference type="ARBA" id="ARBA00022777"/>
    </source>
</evidence>
<sequence length="542" mass="59404">MSAQYVIAIDAGTTSTRAILYNRRCNSVCSSKKNENLPLHPHAGWAEHDPMLLLGNAKLSIEQCLAEAKKLSIKPSQIKAVGITNQRETTVVWDRNTGSPLYNAIIWHDARTVSTMETLRKKFKSEQVRSISGLPISTYFSGVKLRWMIDNVPEVATAIEEGTALFGTVDTWLVWNLSMEKSHVTDVTNAGRTMMMDIRSLSWDPTLVDLIGVSTDILPEILPCSAEFGHMADTALKGTVISGVIGDQQSALVGQACFETGEAKNTYGTGCFLIVNSGTKPKFTNSYLLTTPAYQFESNPDSCVYSLEGSIAVAGAAITWLRDNLGIIRNAPEVEDLAMSVPDTDDVYVVPAFSGFLAPYWREDARGTIVGITQRTTRAHIARATLESMAYKTQKVLEASEKDMGVPLRQLRVDGGAAVNDLLMQMQADIVGTEVLRPSDVETTAMGAAFAAGHFIRLYESLDEFRESRTVGKKFIPMITEEERERKISRWNDAVERSLGWVLDPRPKPLIWIPPPSVVAAFAVGAAVGATAMALLCRYKKA</sequence>
<dbReference type="GO" id="GO:0004370">
    <property type="term" value="F:glycerol kinase activity"/>
    <property type="evidence" value="ECO:0007669"/>
    <property type="project" value="UniProtKB-EC"/>
</dbReference>
<dbReference type="GO" id="GO:0046167">
    <property type="term" value="P:glycerol-3-phosphate biosynthetic process"/>
    <property type="evidence" value="ECO:0007669"/>
    <property type="project" value="TreeGrafter"/>
</dbReference>
<dbReference type="Pfam" id="PF00370">
    <property type="entry name" value="FGGY_N"/>
    <property type="match status" value="1"/>
</dbReference>
<keyword evidence="7" id="KW-0319">Glycerol metabolism</keyword>
<dbReference type="InterPro" id="IPR000577">
    <property type="entry name" value="Carb_kinase_FGGY"/>
</dbReference>
<evidence type="ECO:0000256" key="3">
    <source>
        <dbReference type="ARBA" id="ARBA00012099"/>
    </source>
</evidence>
<dbReference type="AlphaFoldDB" id="A0A2V3J672"/>
<dbReference type="InterPro" id="IPR018484">
    <property type="entry name" value="FGGY_N"/>
</dbReference>
<dbReference type="GO" id="GO:0006641">
    <property type="term" value="P:triglyceride metabolic process"/>
    <property type="evidence" value="ECO:0007669"/>
    <property type="project" value="TreeGrafter"/>
</dbReference>
<protein>
    <recommendedName>
        <fullName evidence="3">glycerol kinase</fullName>
        <ecNumber evidence="3">2.7.1.30</ecNumber>
    </recommendedName>
    <alternativeName>
        <fullName evidence="9">ATP:glycerol 3-phosphotransferase</fullName>
    </alternativeName>
</protein>
<dbReference type="CDD" id="cd07792">
    <property type="entry name" value="ASKHA_NBD_FGGY_GK1-3-like"/>
    <property type="match status" value="1"/>
</dbReference>
<dbReference type="EC" id="2.7.1.30" evidence="3"/>
<dbReference type="PANTHER" id="PTHR10196:SF69">
    <property type="entry name" value="GLYCEROL KINASE"/>
    <property type="match status" value="1"/>
</dbReference>
<dbReference type="GO" id="GO:0005739">
    <property type="term" value="C:mitochondrion"/>
    <property type="evidence" value="ECO:0007669"/>
    <property type="project" value="TreeGrafter"/>
</dbReference>
<evidence type="ECO:0000256" key="1">
    <source>
        <dbReference type="ARBA" id="ARBA00005190"/>
    </source>
</evidence>
<evidence type="ECO:0000313" key="16">
    <source>
        <dbReference type="Proteomes" id="UP000247409"/>
    </source>
</evidence>
<dbReference type="InterPro" id="IPR018483">
    <property type="entry name" value="Carb_kinase_FGGY_CS"/>
</dbReference>
<evidence type="ECO:0000256" key="12">
    <source>
        <dbReference type="SAM" id="Phobius"/>
    </source>
</evidence>
<evidence type="ECO:0000256" key="7">
    <source>
        <dbReference type="ARBA" id="ARBA00022798"/>
    </source>
</evidence>
<feature type="domain" description="Carbohydrate kinase FGGY N-terminal" evidence="13">
    <location>
        <begin position="5"/>
        <end position="254"/>
    </location>
</feature>
<dbReference type="FunFam" id="3.30.420.40:FF:000086">
    <property type="entry name" value="Glycerol kinase"/>
    <property type="match status" value="1"/>
</dbReference>
<keyword evidence="12" id="KW-1133">Transmembrane helix</keyword>
<evidence type="ECO:0000256" key="11">
    <source>
        <dbReference type="RuleBase" id="RU003733"/>
    </source>
</evidence>
<keyword evidence="8" id="KW-0067">ATP-binding</keyword>
<dbReference type="Gene3D" id="3.30.420.40">
    <property type="match status" value="2"/>
</dbReference>
<dbReference type="SUPFAM" id="SSF53067">
    <property type="entry name" value="Actin-like ATPase domain"/>
    <property type="match status" value="2"/>
</dbReference>
<accession>A0A2V3J672</accession>
<evidence type="ECO:0000256" key="4">
    <source>
        <dbReference type="ARBA" id="ARBA00022679"/>
    </source>
</evidence>
<dbReference type="InterPro" id="IPR018485">
    <property type="entry name" value="FGGY_C"/>
</dbReference>
<comment type="pathway">
    <text evidence="1">Polyol metabolism; glycerol degradation via glycerol kinase pathway; sn-glycerol 3-phosphate from glycerol: step 1/1.</text>
</comment>
<evidence type="ECO:0000256" key="10">
    <source>
        <dbReference type="ARBA" id="ARBA00052101"/>
    </source>
</evidence>
<dbReference type="InterPro" id="IPR043129">
    <property type="entry name" value="ATPase_NBD"/>
</dbReference>
<dbReference type="PANTHER" id="PTHR10196">
    <property type="entry name" value="SUGAR KINASE"/>
    <property type="match status" value="1"/>
</dbReference>
<evidence type="ECO:0000259" key="14">
    <source>
        <dbReference type="Pfam" id="PF02782"/>
    </source>
</evidence>
<dbReference type="PROSITE" id="PS00445">
    <property type="entry name" value="FGGY_KINASES_2"/>
    <property type="match status" value="1"/>
</dbReference>
<dbReference type="UniPathway" id="UPA00618">
    <property type="reaction ID" value="UER00672"/>
</dbReference>
<dbReference type="FunFam" id="3.30.420.40:FF:000007">
    <property type="entry name" value="Glycerol kinase"/>
    <property type="match status" value="1"/>
</dbReference>
<keyword evidence="12" id="KW-0812">Transmembrane</keyword>
<evidence type="ECO:0000259" key="13">
    <source>
        <dbReference type="Pfam" id="PF00370"/>
    </source>
</evidence>
<gene>
    <name evidence="15" type="ORF">BWQ96_01436</name>
</gene>
<dbReference type="NCBIfam" id="TIGR01311">
    <property type="entry name" value="glycerol_kin"/>
    <property type="match status" value="1"/>
</dbReference>
<proteinExistence type="inferred from homology"/>
<evidence type="ECO:0000256" key="8">
    <source>
        <dbReference type="ARBA" id="ARBA00022840"/>
    </source>
</evidence>
<feature type="transmembrane region" description="Helical" evidence="12">
    <location>
        <begin position="518"/>
        <end position="537"/>
    </location>
</feature>
<dbReference type="InterPro" id="IPR042018">
    <property type="entry name" value="GK1-3_metazoan-type"/>
</dbReference>
<keyword evidence="5" id="KW-0547">Nucleotide-binding</keyword>
<evidence type="ECO:0000256" key="9">
    <source>
        <dbReference type="ARBA" id="ARBA00043149"/>
    </source>
</evidence>
<reference evidence="15 16" key="1">
    <citation type="journal article" date="2018" name="Mol. Biol. Evol.">
        <title>Analysis of the draft genome of the red seaweed Gracilariopsis chorda provides insights into genome size evolution in Rhodophyta.</title>
        <authorList>
            <person name="Lee J."/>
            <person name="Yang E.C."/>
            <person name="Graf L."/>
            <person name="Yang J.H."/>
            <person name="Qiu H."/>
            <person name="Zel Zion U."/>
            <person name="Chan C.X."/>
            <person name="Stephens T.G."/>
            <person name="Weber A.P.M."/>
            <person name="Boo G.H."/>
            <person name="Boo S.M."/>
            <person name="Kim K.M."/>
            <person name="Shin Y."/>
            <person name="Jung M."/>
            <person name="Lee S.J."/>
            <person name="Yim H.S."/>
            <person name="Lee J.H."/>
            <person name="Bhattacharya D."/>
            <person name="Yoon H.S."/>
        </authorList>
    </citation>
    <scope>NUCLEOTIDE SEQUENCE [LARGE SCALE GENOMIC DNA]</scope>
    <source>
        <strain evidence="15 16">SKKU-2015</strain>
        <tissue evidence="15">Whole body</tissue>
    </source>
</reference>
<evidence type="ECO:0000256" key="5">
    <source>
        <dbReference type="ARBA" id="ARBA00022741"/>
    </source>
</evidence>
<comment type="similarity">
    <text evidence="2 11">Belongs to the FGGY kinase family.</text>
</comment>
<feature type="domain" description="Carbohydrate kinase FGGY C-terminal" evidence="14">
    <location>
        <begin position="264"/>
        <end position="453"/>
    </location>
</feature>
<dbReference type="OrthoDB" id="5422795at2759"/>
<keyword evidence="12" id="KW-0472">Membrane</keyword>
<evidence type="ECO:0000256" key="2">
    <source>
        <dbReference type="ARBA" id="ARBA00009156"/>
    </source>
</evidence>